<name>A0A6A4HVT3_9AGAR</name>
<protein>
    <recommendedName>
        <fullName evidence="2">DUF6534 domain-containing protein</fullName>
    </recommendedName>
</protein>
<dbReference type="EMBL" id="ML769446">
    <property type="protein sequence ID" value="KAE9401378.1"/>
    <property type="molecule type" value="Genomic_DNA"/>
</dbReference>
<feature type="transmembrane region" description="Helical" evidence="1">
    <location>
        <begin position="44"/>
        <end position="63"/>
    </location>
</feature>
<reference evidence="3" key="1">
    <citation type="journal article" date="2019" name="Environ. Microbiol.">
        <title>Fungal ecological strategies reflected in gene transcription - a case study of two litter decomposers.</title>
        <authorList>
            <person name="Barbi F."/>
            <person name="Kohler A."/>
            <person name="Barry K."/>
            <person name="Baskaran P."/>
            <person name="Daum C."/>
            <person name="Fauchery L."/>
            <person name="Ihrmark K."/>
            <person name="Kuo A."/>
            <person name="LaButti K."/>
            <person name="Lipzen A."/>
            <person name="Morin E."/>
            <person name="Grigoriev I.V."/>
            <person name="Henrissat B."/>
            <person name="Lindahl B."/>
            <person name="Martin F."/>
        </authorList>
    </citation>
    <scope>NUCLEOTIDE SEQUENCE</scope>
    <source>
        <strain evidence="3">JB14</strain>
    </source>
</reference>
<gene>
    <name evidence="3" type="ORF">BT96DRAFT_606409</name>
</gene>
<proteinExistence type="predicted"/>
<evidence type="ECO:0000313" key="4">
    <source>
        <dbReference type="Proteomes" id="UP000799118"/>
    </source>
</evidence>
<dbReference type="Proteomes" id="UP000799118">
    <property type="component" value="Unassembled WGS sequence"/>
</dbReference>
<dbReference type="PANTHER" id="PTHR40465">
    <property type="entry name" value="CHROMOSOME 1, WHOLE GENOME SHOTGUN SEQUENCE"/>
    <property type="match status" value="1"/>
</dbReference>
<feature type="transmembrane region" description="Helical" evidence="1">
    <location>
        <begin position="115"/>
        <end position="140"/>
    </location>
</feature>
<feature type="transmembrane region" description="Helical" evidence="1">
    <location>
        <begin position="6"/>
        <end position="32"/>
    </location>
</feature>
<feature type="transmembrane region" description="Helical" evidence="1">
    <location>
        <begin position="226"/>
        <end position="246"/>
    </location>
</feature>
<feature type="transmembrane region" description="Helical" evidence="1">
    <location>
        <begin position="199"/>
        <end position="220"/>
    </location>
</feature>
<evidence type="ECO:0000256" key="1">
    <source>
        <dbReference type="SAM" id="Phobius"/>
    </source>
</evidence>
<dbReference type="InterPro" id="IPR045339">
    <property type="entry name" value="DUF6534"/>
</dbReference>
<sequence>MPSLATSLGAVIVGVPLAILFTGILIVQSLIYWKSSKVGDTWRLTTVVLILLFLDLLHTMFIWSAAWRWFIIQLGQEPDEIPVTISLSVVVTAISTFIAHSIYSWRIFRLSKQNYWISLPIISLAVLRVGAYIGSGAFMIRLRSFEAFRSQVGWVFSLGLALSCIVDVLITITIMIILKKSRAKSLSLDSVIDSLIIYTLENGAVTAIATIASLICWVAMDNLIFLSLHFVIAKLYANSVLTMLNYRQTLRRAGHSSSRSGEGVDLDVIRFGNTTNTVARTRLNFGTASQIPQHPVQVNVNKTMQMHTDSLDDHDISSVKSDH</sequence>
<keyword evidence="1" id="KW-0812">Transmembrane</keyword>
<keyword evidence="1" id="KW-0472">Membrane</keyword>
<dbReference type="PANTHER" id="PTHR40465:SF1">
    <property type="entry name" value="DUF6534 DOMAIN-CONTAINING PROTEIN"/>
    <property type="match status" value="1"/>
</dbReference>
<organism evidence="3 4">
    <name type="scientific">Gymnopus androsaceus JB14</name>
    <dbReference type="NCBI Taxonomy" id="1447944"/>
    <lineage>
        <taxon>Eukaryota</taxon>
        <taxon>Fungi</taxon>
        <taxon>Dikarya</taxon>
        <taxon>Basidiomycota</taxon>
        <taxon>Agaricomycotina</taxon>
        <taxon>Agaricomycetes</taxon>
        <taxon>Agaricomycetidae</taxon>
        <taxon>Agaricales</taxon>
        <taxon>Marasmiineae</taxon>
        <taxon>Omphalotaceae</taxon>
        <taxon>Gymnopus</taxon>
    </lineage>
</organism>
<dbReference type="AlphaFoldDB" id="A0A6A4HVT3"/>
<evidence type="ECO:0000259" key="2">
    <source>
        <dbReference type="Pfam" id="PF20152"/>
    </source>
</evidence>
<keyword evidence="1" id="KW-1133">Transmembrane helix</keyword>
<dbReference type="Pfam" id="PF20152">
    <property type="entry name" value="DUF6534"/>
    <property type="match status" value="1"/>
</dbReference>
<feature type="domain" description="DUF6534" evidence="2">
    <location>
        <begin position="163"/>
        <end position="248"/>
    </location>
</feature>
<feature type="transmembrane region" description="Helical" evidence="1">
    <location>
        <begin position="83"/>
        <end position="103"/>
    </location>
</feature>
<dbReference type="OrthoDB" id="3206554at2759"/>
<accession>A0A6A4HVT3</accession>
<feature type="transmembrane region" description="Helical" evidence="1">
    <location>
        <begin position="152"/>
        <end position="178"/>
    </location>
</feature>
<evidence type="ECO:0000313" key="3">
    <source>
        <dbReference type="EMBL" id="KAE9401378.1"/>
    </source>
</evidence>
<keyword evidence="4" id="KW-1185">Reference proteome</keyword>